<dbReference type="InterPro" id="IPR027417">
    <property type="entry name" value="P-loop_NTPase"/>
</dbReference>
<dbReference type="EMBL" id="JACKXE010000001">
    <property type="protein sequence ID" value="MBB6628499.1"/>
    <property type="molecule type" value="Genomic_DNA"/>
</dbReference>
<dbReference type="Gene3D" id="3.40.50.300">
    <property type="entry name" value="P-loop containing nucleotide triphosphate hydrolases"/>
    <property type="match status" value="1"/>
</dbReference>
<gene>
    <name evidence="2" type="ORF">H5V45_14335</name>
</gene>
<dbReference type="Proteomes" id="UP000523955">
    <property type="component" value="Unassembled WGS sequence"/>
</dbReference>
<protein>
    <submittedName>
        <fullName evidence="2">Sulfotransferase family protein</fullName>
    </submittedName>
</protein>
<organism evidence="2 3">
    <name type="scientific">Nocardioides luti</name>
    <dbReference type="NCBI Taxonomy" id="2761101"/>
    <lineage>
        <taxon>Bacteria</taxon>
        <taxon>Bacillati</taxon>
        <taxon>Actinomycetota</taxon>
        <taxon>Actinomycetes</taxon>
        <taxon>Propionibacteriales</taxon>
        <taxon>Nocardioidaceae</taxon>
        <taxon>Nocardioides</taxon>
    </lineage>
</organism>
<dbReference type="AlphaFoldDB" id="A0A7X0VB56"/>
<proteinExistence type="predicted"/>
<evidence type="ECO:0000256" key="1">
    <source>
        <dbReference type="SAM" id="MobiDB-lite"/>
    </source>
</evidence>
<evidence type="ECO:0000313" key="2">
    <source>
        <dbReference type="EMBL" id="MBB6628499.1"/>
    </source>
</evidence>
<feature type="compositionally biased region" description="Basic residues" evidence="1">
    <location>
        <begin position="310"/>
        <end position="319"/>
    </location>
</feature>
<comment type="caution">
    <text evidence="2">The sequence shown here is derived from an EMBL/GenBank/DDBJ whole genome shotgun (WGS) entry which is preliminary data.</text>
</comment>
<reference evidence="2 3" key="1">
    <citation type="submission" date="2020-08" db="EMBL/GenBank/DDBJ databases">
        <authorList>
            <person name="Seo M.-J."/>
        </authorList>
    </citation>
    <scope>NUCLEOTIDE SEQUENCE [LARGE SCALE GENOMIC DNA]</scope>
    <source>
        <strain evidence="2 3">KIGAM211</strain>
    </source>
</reference>
<sequence>MTSSTPDSGPVLEPGPRRAVFIVGSGRSGTSALACSLQTLGLHVPQPEVAPDETNPKGFGESQWVVDFHDRLLRKANVGVADGRPSAWFDTGKVATNDRLREEARVWLDGQFTDEVREVVVKDPRLAWFIGLWRSAALRSDVEATYAITLRAPAEVIGSKKTYYSSQVSEVARAASWINQMLHTERATRGSRRGFVRYADLLEDWTVPVYRLGATLGLDGVRSANARNIRRVHELIDPDLHRVRTTWDDVDLPAPLRAIAEETWRLMNRLVDDAEESPEVHAALDDAREAYARLYGEAEALVTASIQAARRQRPPKKKAGASTPAPAPEPAPVEAPAADEPADDAAPSLSSRARGLLGRR</sequence>
<dbReference type="RefSeq" id="WP_185253551.1">
    <property type="nucleotide sequence ID" value="NZ_JACKXE010000001.1"/>
</dbReference>
<feature type="region of interest" description="Disordered" evidence="1">
    <location>
        <begin position="307"/>
        <end position="360"/>
    </location>
</feature>
<evidence type="ECO:0000313" key="3">
    <source>
        <dbReference type="Proteomes" id="UP000523955"/>
    </source>
</evidence>
<dbReference type="SUPFAM" id="SSF52540">
    <property type="entry name" value="P-loop containing nucleoside triphosphate hydrolases"/>
    <property type="match status" value="1"/>
</dbReference>
<accession>A0A7X0VB56</accession>
<dbReference type="GO" id="GO:0016740">
    <property type="term" value="F:transferase activity"/>
    <property type="evidence" value="ECO:0007669"/>
    <property type="project" value="UniProtKB-KW"/>
</dbReference>
<keyword evidence="3" id="KW-1185">Reference proteome</keyword>
<name>A0A7X0VB56_9ACTN</name>
<keyword evidence="2" id="KW-0808">Transferase</keyword>
<feature type="compositionally biased region" description="Low complexity" evidence="1">
    <location>
        <begin position="334"/>
        <end position="360"/>
    </location>
</feature>